<protein>
    <recommendedName>
        <fullName evidence="1">Dit-like phage tail protein N-terminal domain-containing protein</fullName>
    </recommendedName>
</protein>
<evidence type="ECO:0000313" key="3">
    <source>
        <dbReference type="Proteomes" id="UP000000845"/>
    </source>
</evidence>
<keyword evidence="3" id="KW-1185">Reference proteome</keyword>
<dbReference type="HOGENOM" id="CLU_1266154_0_0_0"/>
<dbReference type="Pfam" id="PF21821">
    <property type="entry name" value="Dit_like"/>
    <property type="match status" value="1"/>
</dbReference>
<dbReference type="EMBL" id="CP001739">
    <property type="protein sequence ID" value="ACZ09767.1"/>
    <property type="molecule type" value="Genomic_DNA"/>
</dbReference>
<dbReference type="AlphaFoldDB" id="D1ANG3"/>
<name>D1ANG3_SEBTE</name>
<reference evidence="3" key="1">
    <citation type="submission" date="2009-09" db="EMBL/GenBank/DDBJ databases">
        <title>The complete chromosome of Sebaldella termitidis ATCC 33386.</title>
        <authorList>
            <consortium name="US DOE Joint Genome Institute (JGI-PGF)"/>
            <person name="Lucas S."/>
            <person name="Copeland A."/>
            <person name="Lapidus A."/>
            <person name="Glavina del Rio T."/>
            <person name="Dalin E."/>
            <person name="Tice H."/>
            <person name="Bruce D."/>
            <person name="Goodwin L."/>
            <person name="Pitluck S."/>
            <person name="Kyrpides N."/>
            <person name="Mavromatis K."/>
            <person name="Ivanova N."/>
            <person name="Mikhailova N."/>
            <person name="Sims D."/>
            <person name="Meincke L."/>
            <person name="Brettin T."/>
            <person name="Detter J.C."/>
            <person name="Han C."/>
            <person name="Larimer F."/>
            <person name="Land M."/>
            <person name="Hauser L."/>
            <person name="Markowitz V."/>
            <person name="Cheng J.F."/>
            <person name="Hugenholtz P."/>
            <person name="Woyke T."/>
            <person name="Wu D."/>
            <person name="Eisen J.A."/>
        </authorList>
    </citation>
    <scope>NUCLEOTIDE SEQUENCE [LARGE SCALE GENOMIC DNA]</scope>
    <source>
        <strain evidence="3">ATCC 33386 / NCTC 11300</strain>
    </source>
</reference>
<dbReference type="eggNOG" id="ENOG5034CAN">
    <property type="taxonomic scope" value="Bacteria"/>
</dbReference>
<organism evidence="2 3">
    <name type="scientific">Sebaldella termitidis (strain ATCC 33386 / NCTC 11300)</name>
    <dbReference type="NCBI Taxonomy" id="526218"/>
    <lineage>
        <taxon>Bacteria</taxon>
        <taxon>Fusobacteriati</taxon>
        <taxon>Fusobacteriota</taxon>
        <taxon>Fusobacteriia</taxon>
        <taxon>Fusobacteriales</taxon>
        <taxon>Leptotrichiaceae</taxon>
        <taxon>Sebaldella</taxon>
    </lineage>
</organism>
<sequence>MSLLNEWIMENLGIDMKSWEQKLTKSQKKENSTFREPNGMLGNIPVSIIEFQYSNNNNISNNKMIYNKEIADHINNEAFSINLQILCYGEEYLEEIKKLQTLIREESASSAVIPLYYAGTNEYYFPLAITSLNFSNNSKSRYFQKISLQLKEVKIYKTLNDYSDKLTTNTLNKEEFFQNKNLTKFEIPANLKEEIQKSSVYKKLEGGVNNVIQNIFRV</sequence>
<dbReference type="Proteomes" id="UP000000845">
    <property type="component" value="Chromosome"/>
</dbReference>
<dbReference type="STRING" id="526218.Sterm_2923"/>
<evidence type="ECO:0000313" key="2">
    <source>
        <dbReference type="EMBL" id="ACZ09767.1"/>
    </source>
</evidence>
<gene>
    <name evidence="2" type="ordered locus">Sterm_2923</name>
</gene>
<feature type="domain" description="Dit-like phage tail protein N-terminal" evidence="1">
    <location>
        <begin position="48"/>
        <end position="158"/>
    </location>
</feature>
<evidence type="ECO:0000259" key="1">
    <source>
        <dbReference type="Pfam" id="PF21821"/>
    </source>
</evidence>
<dbReference type="RefSeq" id="WP_012862349.1">
    <property type="nucleotide sequence ID" value="NC_013517.1"/>
</dbReference>
<reference evidence="2 3" key="2">
    <citation type="journal article" date="2010" name="Stand. Genomic Sci.">
        <title>Complete genome sequence of Sebaldella termitidis type strain (NCTC 11300).</title>
        <authorList>
            <person name="Harmon-Smith M."/>
            <person name="Celia L."/>
            <person name="Chertkov O."/>
            <person name="Lapidus A."/>
            <person name="Copeland A."/>
            <person name="Glavina Del Rio T."/>
            <person name="Nolan M."/>
            <person name="Lucas S."/>
            <person name="Tice H."/>
            <person name="Cheng J.F."/>
            <person name="Han C."/>
            <person name="Detter J.C."/>
            <person name="Bruce D."/>
            <person name="Goodwin L."/>
            <person name="Pitluck S."/>
            <person name="Pati A."/>
            <person name="Liolios K."/>
            <person name="Ivanova N."/>
            <person name="Mavromatis K."/>
            <person name="Mikhailova N."/>
            <person name="Chen A."/>
            <person name="Palaniappan K."/>
            <person name="Land M."/>
            <person name="Hauser L."/>
            <person name="Chang Y.J."/>
            <person name="Jeffries C.D."/>
            <person name="Brettin T."/>
            <person name="Goker M."/>
            <person name="Beck B."/>
            <person name="Bristow J."/>
            <person name="Eisen J.A."/>
            <person name="Markowitz V."/>
            <person name="Hugenholtz P."/>
            <person name="Kyrpides N.C."/>
            <person name="Klenk H.P."/>
            <person name="Chen F."/>
        </authorList>
    </citation>
    <scope>NUCLEOTIDE SEQUENCE [LARGE SCALE GENOMIC DNA]</scope>
    <source>
        <strain evidence="3">ATCC 33386 / NCTC 11300</strain>
    </source>
</reference>
<accession>D1ANG3</accession>
<dbReference type="InterPro" id="IPR048494">
    <property type="entry name" value="Dit-like_N"/>
</dbReference>
<proteinExistence type="predicted"/>
<dbReference type="KEGG" id="str:Sterm_2923"/>